<dbReference type="PROSITE" id="PS50056">
    <property type="entry name" value="TYR_PHOSPHATASE_2"/>
    <property type="match status" value="2"/>
</dbReference>
<dbReference type="InterPro" id="IPR036179">
    <property type="entry name" value="Ig-like_dom_sf"/>
</dbReference>
<evidence type="ECO:0000256" key="4">
    <source>
        <dbReference type="ARBA" id="ARBA00022692"/>
    </source>
</evidence>
<keyword evidence="10 17" id="KW-0472">Membrane</keyword>
<feature type="domain" description="Tyrosine-protein phosphatase" evidence="19">
    <location>
        <begin position="900"/>
        <end position="1153"/>
    </location>
</feature>
<evidence type="ECO:0000256" key="6">
    <source>
        <dbReference type="ARBA" id="ARBA00022737"/>
    </source>
</evidence>
<dbReference type="Gene3D" id="3.90.190.10">
    <property type="entry name" value="Protein tyrosine phosphatase superfamily"/>
    <property type="match status" value="2"/>
</dbReference>
<dbReference type="Pfam" id="PF00041">
    <property type="entry name" value="fn3"/>
    <property type="match status" value="1"/>
</dbReference>
<protein>
    <recommendedName>
        <fullName evidence="3">protein-tyrosine-phosphatase</fullName>
        <ecNumber evidence="3">3.1.3.48</ecNumber>
    </recommendedName>
</protein>
<keyword evidence="24" id="KW-1185">Reference proteome</keyword>
<evidence type="ECO:0000256" key="15">
    <source>
        <dbReference type="ARBA" id="ARBA00051722"/>
    </source>
</evidence>
<keyword evidence="6" id="KW-0677">Repeat</keyword>
<evidence type="ECO:0000256" key="10">
    <source>
        <dbReference type="ARBA" id="ARBA00023136"/>
    </source>
</evidence>
<dbReference type="PANTHER" id="PTHR24051">
    <property type="entry name" value="SUSHI DOMAIN-CONTAINING PROTEIN 1"/>
    <property type="match status" value="1"/>
</dbReference>
<dbReference type="SMART" id="SM00194">
    <property type="entry name" value="PTPc"/>
    <property type="match status" value="2"/>
</dbReference>
<proteinExistence type="inferred from homology"/>
<feature type="domain" description="Fibronectin type-III" evidence="22">
    <location>
        <begin position="284"/>
        <end position="379"/>
    </location>
</feature>
<evidence type="ECO:0000256" key="16">
    <source>
        <dbReference type="SAM" id="MobiDB-lite"/>
    </source>
</evidence>
<dbReference type="FunFam" id="2.60.40.10:FF:000048">
    <property type="entry name" value="receptor-type tyrosine-protein phosphatase U isoform X1"/>
    <property type="match status" value="1"/>
</dbReference>
<evidence type="ECO:0000256" key="1">
    <source>
        <dbReference type="ARBA" id="ARBA00004479"/>
    </source>
</evidence>
<dbReference type="SMART" id="SM00060">
    <property type="entry name" value="FN3"/>
    <property type="match status" value="3"/>
</dbReference>
<evidence type="ECO:0000259" key="19">
    <source>
        <dbReference type="PROSITE" id="PS50055"/>
    </source>
</evidence>
<reference evidence="23" key="1">
    <citation type="submission" date="2022-03" db="EMBL/GenBank/DDBJ databases">
        <authorList>
            <person name="Alioto T."/>
            <person name="Alioto T."/>
            <person name="Gomez Garrido J."/>
        </authorList>
    </citation>
    <scope>NUCLEOTIDE SEQUENCE</scope>
</reference>
<evidence type="ECO:0000256" key="5">
    <source>
        <dbReference type="ARBA" id="ARBA00022729"/>
    </source>
</evidence>
<evidence type="ECO:0000256" key="7">
    <source>
        <dbReference type="ARBA" id="ARBA00022801"/>
    </source>
</evidence>
<evidence type="ECO:0000259" key="20">
    <source>
        <dbReference type="PROSITE" id="PS50056"/>
    </source>
</evidence>
<dbReference type="FunFam" id="2.60.40.10:FF:000019">
    <property type="entry name" value="receptor-type tyrosine-protein phosphatase kappa isoform X2"/>
    <property type="match status" value="1"/>
</dbReference>
<dbReference type="InterPro" id="IPR057598">
    <property type="entry name" value="Fn3_PTPRU"/>
</dbReference>
<dbReference type="Gene3D" id="2.60.40.10">
    <property type="entry name" value="Immunoglobulins"/>
    <property type="match status" value="4"/>
</dbReference>
<dbReference type="GO" id="GO:0004725">
    <property type="term" value="F:protein tyrosine phosphatase activity"/>
    <property type="evidence" value="ECO:0007669"/>
    <property type="project" value="UniProtKB-EC"/>
</dbReference>
<evidence type="ECO:0000313" key="24">
    <source>
        <dbReference type="Proteomes" id="UP001295444"/>
    </source>
</evidence>
<organism evidence="23 24">
    <name type="scientific">Pelobates cultripes</name>
    <name type="common">Western spadefoot toad</name>
    <dbReference type="NCBI Taxonomy" id="61616"/>
    <lineage>
        <taxon>Eukaryota</taxon>
        <taxon>Metazoa</taxon>
        <taxon>Chordata</taxon>
        <taxon>Craniata</taxon>
        <taxon>Vertebrata</taxon>
        <taxon>Euteleostomi</taxon>
        <taxon>Amphibia</taxon>
        <taxon>Batrachia</taxon>
        <taxon>Anura</taxon>
        <taxon>Pelobatoidea</taxon>
        <taxon>Pelobatidae</taxon>
        <taxon>Pelobates</taxon>
    </lineage>
</organism>
<dbReference type="InterPro" id="IPR000387">
    <property type="entry name" value="Tyr_Pase_dom"/>
</dbReference>
<feature type="region of interest" description="Disordered" evidence="16">
    <location>
        <begin position="825"/>
        <end position="857"/>
    </location>
</feature>
<dbReference type="InterPro" id="IPR003595">
    <property type="entry name" value="Tyr_Pase_cat"/>
</dbReference>
<sequence>MYPQLALLLLVAPLCFPLETETPTAGCTFEAHSDIGPCEVTQGTHDDFDWSLVQDPRRDTDLPQGSYLVVNSSQHISGKRAQLLFQSLSENDTHCLQFSYLLHSRDARGPGTLRAYVRVNGGPLGTAVWEVSGPRGRQWHQAELAVSTFWPSEYQVLFEAEVSGTPQGFIGLDDILLFSYPCSQAPHFSRLGEVEVNAGQNATFQCPAAGRANEGESFVLQRQTGGITSSGIIQHTSHWRLMASFQLLEASQEDQDLYRCVSSSIHGAGVSNFAELVVKEPPTPIAPPQLLRAGPTYLIVQLNTRSITGDGPIVRREIEYRVTGGSWRERHAVTAHTYKLWHLDPDSQYHVSVLLTRPGAGGTGKPGPALVSRTKCAEPMRAPKGLSCTAEQPRQMTLHWEPVGFNITRCHTFSMTLCYHYDSSTLQDCVTAEGGVNHYTLRGLPPHRAIHCRLVVTNPEGRKEGKEVICHTQEDVPGGIASESMVLTPTDDAVLLAWDEPLEPNGVLTQYEISYQIIESSDPGVSVPGPRGTICKLPNETSHLLTNLHPGTTYLLSVRARNSKGYGQSALTELTTNISAPAFDYSDLPPPLAETDHTITVLLRPAQGRGSPVSFYQVLVEGETSRRSRRELGIPGCFPGAYGYEEAETEGATQYVGAELPPSDLSHDTPFIVGDNRSYGGYWNPPLDSRRGYLIYLQAASHHRGETRLNCVRIARKAPCKDSHRSSVAPQRSEEMGLVLGICAGGLVVFIVLLGAVIIVVRKGRTQFSYAYYPKPLSLTKSALPTRHEKTSVVGPREHAKITDQPTLLQEEAALAFLHNYNNRGEPRAGSVTESSSLLGGSPRRNGGRKGSPYHTGQLHPAVRVADLLQHINQMKVAEGYGFRQEYESFFDWDVSKKKDKGKGRQEAPPNYERHRVRLHPLQADNSTEEINANYIDIRINREELSAIQQCKRPKLLSLGYHRSNHFIATQGPKQDMIYDFWRMVWQEHCSSIVMITKLVEVGRVKCSKYWPDSTETYGDIRINLLNTESLAEYTVRTLALERRGYTVRHEVKQFHFLSWPEHGVPFHATGLLAFIRRVKSSTPPDAGPVVVHCSAGAGRTGCYIVLDVMLDMAECEGVVDIYNCVKTLCSRRINMVQTQEQYVFIHDAILEACLCGDTAIPACDFRQTYKEMLQIDTQSNSTHLRDEFQTLNSVTAQLGVEECSVALLPHNRDKNRSMDVLPPDRSLPLLLSAHGEDTSNYINAALTDSYTRSSHVIVTLHPLQNTITDFWRLVYDYGCTSIVMLNQLNQSNSAWPCLQYWPDSGISRYGPMEVQFVSGSVDEDVVTRLFRVQNITRDEHLLVKHFQYLRWSPYRDTPDTKRSFLQLLSLVEQWQDQNRDHRMLVHCLNGGGRSGTFCACAMLCEMVRCHQIVDVFYAVKSLRNVKPNMVETLDQYRFCYEISLEYLDSIDTR</sequence>
<feature type="domain" description="Tyrosine specific protein phosphatases" evidence="20">
    <location>
        <begin position="1073"/>
        <end position="1144"/>
    </location>
</feature>
<dbReference type="FunFam" id="3.90.190.10:FF:000014">
    <property type="entry name" value="receptor-type tyrosine-protein phosphatase U isoform X2"/>
    <property type="match status" value="1"/>
</dbReference>
<name>A0AAD1VME8_PELCU</name>
<keyword evidence="4 17" id="KW-0812">Transmembrane</keyword>
<dbReference type="Proteomes" id="UP001295444">
    <property type="component" value="Chromosome 01"/>
</dbReference>
<feature type="chain" id="PRO_5042063604" description="protein-tyrosine-phosphatase" evidence="18">
    <location>
        <begin position="18"/>
        <end position="1454"/>
    </location>
</feature>
<dbReference type="FunFam" id="2.60.40.10:FF:000009">
    <property type="entry name" value="receptor-type tyrosine-protein phosphatase U isoform X1"/>
    <property type="match status" value="1"/>
</dbReference>
<dbReference type="FunFam" id="3.90.190.10:FF:000080">
    <property type="entry name" value="Receptor-type tyrosine-protein phosphatase mu"/>
    <property type="match status" value="1"/>
</dbReference>
<evidence type="ECO:0000256" key="12">
    <source>
        <dbReference type="ARBA" id="ARBA00023170"/>
    </source>
</evidence>
<dbReference type="InterPro" id="IPR051622">
    <property type="entry name" value="R-tyr_protein_phosphatases"/>
</dbReference>
<dbReference type="Pfam" id="PF00102">
    <property type="entry name" value="Y_phosphatase"/>
    <property type="match status" value="2"/>
</dbReference>
<feature type="domain" description="Tyrosine-protein phosphatase" evidence="19">
    <location>
        <begin position="1185"/>
        <end position="1447"/>
    </location>
</feature>
<dbReference type="PROSITE" id="PS50060">
    <property type="entry name" value="MAM_2"/>
    <property type="match status" value="1"/>
</dbReference>
<dbReference type="InterPro" id="IPR003961">
    <property type="entry name" value="FN3_dom"/>
</dbReference>
<gene>
    <name evidence="23" type="ORF">PECUL_23A035316</name>
</gene>
<dbReference type="EC" id="3.1.3.48" evidence="3"/>
<dbReference type="PROSITE" id="PS00740">
    <property type="entry name" value="MAM_1"/>
    <property type="match status" value="1"/>
</dbReference>
<dbReference type="InterPro" id="IPR029021">
    <property type="entry name" value="Prot-tyrosine_phosphatase-like"/>
</dbReference>
<dbReference type="Gene3D" id="2.60.120.200">
    <property type="match status" value="1"/>
</dbReference>
<evidence type="ECO:0000256" key="13">
    <source>
        <dbReference type="ARBA" id="ARBA00023180"/>
    </source>
</evidence>
<evidence type="ECO:0000256" key="18">
    <source>
        <dbReference type="SAM" id="SignalP"/>
    </source>
</evidence>
<dbReference type="PROSITE" id="PS50853">
    <property type="entry name" value="FN3"/>
    <property type="match status" value="3"/>
</dbReference>
<dbReference type="SMART" id="SM00137">
    <property type="entry name" value="MAM"/>
    <property type="match status" value="1"/>
</dbReference>
<dbReference type="GO" id="GO:0016020">
    <property type="term" value="C:membrane"/>
    <property type="evidence" value="ECO:0007669"/>
    <property type="project" value="UniProtKB-SubCell"/>
</dbReference>
<evidence type="ECO:0000256" key="2">
    <source>
        <dbReference type="ARBA" id="ARBA00006396"/>
    </source>
</evidence>
<comment type="similarity">
    <text evidence="2">Belongs to the protein-tyrosine phosphatase family. Receptor class 2B subfamily.</text>
</comment>
<dbReference type="SUPFAM" id="SSF49899">
    <property type="entry name" value="Concanavalin A-like lectins/glucanases"/>
    <property type="match status" value="1"/>
</dbReference>
<dbReference type="PRINTS" id="PR00700">
    <property type="entry name" value="PRTYPHPHTASE"/>
</dbReference>
<dbReference type="SUPFAM" id="SSF49265">
    <property type="entry name" value="Fibronectin type III"/>
    <property type="match status" value="2"/>
</dbReference>
<dbReference type="SUPFAM" id="SSF52799">
    <property type="entry name" value="(Phosphotyrosine protein) phosphatases II"/>
    <property type="match status" value="2"/>
</dbReference>
<dbReference type="InterPro" id="IPR000998">
    <property type="entry name" value="MAM_dom"/>
</dbReference>
<evidence type="ECO:0000256" key="8">
    <source>
        <dbReference type="ARBA" id="ARBA00022912"/>
    </source>
</evidence>
<dbReference type="CDD" id="cd06263">
    <property type="entry name" value="MAM"/>
    <property type="match status" value="1"/>
</dbReference>
<dbReference type="InterPro" id="IPR013320">
    <property type="entry name" value="ConA-like_dom_sf"/>
</dbReference>
<keyword evidence="9 17" id="KW-1133">Transmembrane helix</keyword>
<feature type="domain" description="Fibronectin type-III" evidence="22">
    <location>
        <begin position="476"/>
        <end position="582"/>
    </location>
</feature>
<evidence type="ECO:0000256" key="9">
    <source>
        <dbReference type="ARBA" id="ARBA00022989"/>
    </source>
</evidence>
<keyword evidence="8" id="KW-0904">Protein phosphatase</keyword>
<dbReference type="PROSITE" id="PS50055">
    <property type="entry name" value="TYR_PHOSPHATASE_PTP"/>
    <property type="match status" value="2"/>
</dbReference>
<dbReference type="Pfam" id="PF00629">
    <property type="entry name" value="MAM"/>
    <property type="match status" value="1"/>
</dbReference>
<dbReference type="InterPro" id="IPR016130">
    <property type="entry name" value="Tyr_Pase_AS"/>
</dbReference>
<feature type="signal peptide" evidence="18">
    <location>
        <begin position="1"/>
        <end position="17"/>
    </location>
</feature>
<keyword evidence="5 18" id="KW-0732">Signal</keyword>
<dbReference type="EMBL" id="OW240912">
    <property type="protein sequence ID" value="CAH2221849.1"/>
    <property type="molecule type" value="Genomic_DNA"/>
</dbReference>
<dbReference type="CDD" id="cd00063">
    <property type="entry name" value="FN3"/>
    <property type="match status" value="3"/>
</dbReference>
<keyword evidence="13" id="KW-0325">Glycoprotein</keyword>
<dbReference type="Pfam" id="PF23144">
    <property type="entry name" value="Fn3_PTPRU"/>
    <property type="match status" value="1"/>
</dbReference>
<dbReference type="PANTHER" id="PTHR24051:SF10">
    <property type="entry name" value="RECEPTOR-TYPE TYROSINE-PROTEIN PHOSPHATASE U-RELATED"/>
    <property type="match status" value="1"/>
</dbReference>
<feature type="domain" description="Fibronectin type-III" evidence="22">
    <location>
        <begin position="382"/>
        <end position="475"/>
    </location>
</feature>
<dbReference type="SUPFAM" id="SSF48726">
    <property type="entry name" value="Immunoglobulin"/>
    <property type="match status" value="1"/>
</dbReference>
<comment type="catalytic activity">
    <reaction evidence="15">
        <text>O-phospho-L-tyrosyl-[protein] + H2O = L-tyrosyl-[protein] + phosphate</text>
        <dbReference type="Rhea" id="RHEA:10684"/>
        <dbReference type="Rhea" id="RHEA-COMP:10136"/>
        <dbReference type="Rhea" id="RHEA-COMP:20101"/>
        <dbReference type="ChEBI" id="CHEBI:15377"/>
        <dbReference type="ChEBI" id="CHEBI:43474"/>
        <dbReference type="ChEBI" id="CHEBI:46858"/>
        <dbReference type="ChEBI" id="CHEBI:61978"/>
        <dbReference type="EC" id="3.1.3.48"/>
    </reaction>
</comment>
<keyword evidence="7" id="KW-0378">Hydrolase</keyword>
<keyword evidence="14" id="KW-0393">Immunoglobulin domain</keyword>
<evidence type="ECO:0000256" key="11">
    <source>
        <dbReference type="ARBA" id="ARBA00023157"/>
    </source>
</evidence>
<dbReference type="PROSITE" id="PS00383">
    <property type="entry name" value="TYR_PHOSPHATASE_1"/>
    <property type="match status" value="2"/>
</dbReference>
<evidence type="ECO:0000256" key="14">
    <source>
        <dbReference type="ARBA" id="ARBA00023319"/>
    </source>
</evidence>
<evidence type="ECO:0000259" key="22">
    <source>
        <dbReference type="PROSITE" id="PS50853"/>
    </source>
</evidence>
<dbReference type="InterPro" id="IPR003599">
    <property type="entry name" value="Ig_sub"/>
</dbReference>
<dbReference type="InterPro" id="IPR013783">
    <property type="entry name" value="Ig-like_fold"/>
</dbReference>
<dbReference type="SMART" id="SM00404">
    <property type="entry name" value="PTPc_motif"/>
    <property type="match status" value="2"/>
</dbReference>
<feature type="domain" description="Tyrosine specific protein phosphatases" evidence="20">
    <location>
        <begin position="1363"/>
        <end position="1438"/>
    </location>
</feature>
<feature type="transmembrane region" description="Helical" evidence="17">
    <location>
        <begin position="736"/>
        <end position="761"/>
    </location>
</feature>
<dbReference type="InterPro" id="IPR000242">
    <property type="entry name" value="PTP_cat"/>
</dbReference>
<accession>A0AAD1VME8</accession>
<dbReference type="InterPro" id="IPR036116">
    <property type="entry name" value="FN3_sf"/>
</dbReference>
<evidence type="ECO:0000313" key="23">
    <source>
        <dbReference type="EMBL" id="CAH2221849.1"/>
    </source>
</evidence>
<evidence type="ECO:0000256" key="3">
    <source>
        <dbReference type="ARBA" id="ARBA00013064"/>
    </source>
</evidence>
<evidence type="ECO:0000256" key="17">
    <source>
        <dbReference type="SAM" id="Phobius"/>
    </source>
</evidence>
<dbReference type="PRINTS" id="PR00014">
    <property type="entry name" value="FNTYPEIII"/>
</dbReference>
<dbReference type="SMART" id="SM00409">
    <property type="entry name" value="IG"/>
    <property type="match status" value="1"/>
</dbReference>
<feature type="domain" description="MAM" evidence="21">
    <location>
        <begin position="25"/>
        <end position="184"/>
    </location>
</feature>
<comment type="subcellular location">
    <subcellularLocation>
        <location evidence="1">Membrane</location>
        <topology evidence="1">Single-pass type I membrane protein</topology>
    </subcellularLocation>
</comment>
<dbReference type="PRINTS" id="PR00020">
    <property type="entry name" value="MAMDOMAIN"/>
</dbReference>
<evidence type="ECO:0000259" key="21">
    <source>
        <dbReference type="PROSITE" id="PS50060"/>
    </source>
</evidence>
<keyword evidence="12 23" id="KW-0675">Receptor</keyword>
<keyword evidence="11" id="KW-1015">Disulfide bond</keyword>